<dbReference type="AlphaFoldDB" id="A0A8H5BEN6"/>
<keyword evidence="2" id="KW-1133">Transmembrane helix</keyword>
<dbReference type="Proteomes" id="UP000567179">
    <property type="component" value="Unassembled WGS sequence"/>
</dbReference>
<proteinExistence type="predicted"/>
<feature type="compositionally biased region" description="Basic and acidic residues" evidence="1">
    <location>
        <begin position="195"/>
        <end position="217"/>
    </location>
</feature>
<feature type="transmembrane region" description="Helical" evidence="2">
    <location>
        <begin position="27"/>
        <end position="46"/>
    </location>
</feature>
<dbReference type="EMBL" id="JAACJJ010000028">
    <property type="protein sequence ID" value="KAF5321917.1"/>
    <property type="molecule type" value="Genomic_DNA"/>
</dbReference>
<keyword evidence="2" id="KW-0472">Membrane</keyword>
<gene>
    <name evidence="3" type="ORF">D9619_000954</name>
</gene>
<evidence type="ECO:0000256" key="1">
    <source>
        <dbReference type="SAM" id="MobiDB-lite"/>
    </source>
</evidence>
<evidence type="ECO:0000313" key="3">
    <source>
        <dbReference type="EMBL" id="KAF5321917.1"/>
    </source>
</evidence>
<feature type="region of interest" description="Disordered" evidence="1">
    <location>
        <begin position="182"/>
        <end position="217"/>
    </location>
</feature>
<sequence>MFIVISQWDPASDGCVVVQTNPSMLNMTFFFTTSFDFIILLFTAVALQSRHSARTGLWNLLFQDGLVYFIVSFSTNCIPAVLNVLDLNTPMNVIGMIPATTVTSIAACRAVMRLLDFNAGGVLLYPSPAGIANSNAPGLAHCTASRLRASSGNPKRAEVRVTTEQMTMTELATSRTCPTYSINNRRQESLSADVRSSKDVDILSIHDDKESTEGSSV</sequence>
<evidence type="ECO:0000313" key="4">
    <source>
        <dbReference type="Proteomes" id="UP000567179"/>
    </source>
</evidence>
<protein>
    <submittedName>
        <fullName evidence="3">Uncharacterized protein</fullName>
    </submittedName>
</protein>
<keyword evidence="4" id="KW-1185">Reference proteome</keyword>
<accession>A0A8H5BEN6</accession>
<comment type="caution">
    <text evidence="3">The sequence shown here is derived from an EMBL/GenBank/DDBJ whole genome shotgun (WGS) entry which is preliminary data.</text>
</comment>
<keyword evidence="2" id="KW-0812">Transmembrane</keyword>
<feature type="transmembrane region" description="Helical" evidence="2">
    <location>
        <begin position="66"/>
        <end position="85"/>
    </location>
</feature>
<dbReference type="OrthoDB" id="3022805at2759"/>
<reference evidence="3 4" key="1">
    <citation type="journal article" date="2020" name="ISME J.">
        <title>Uncovering the hidden diversity of litter-decomposition mechanisms in mushroom-forming fungi.</title>
        <authorList>
            <person name="Floudas D."/>
            <person name="Bentzer J."/>
            <person name="Ahren D."/>
            <person name="Johansson T."/>
            <person name="Persson P."/>
            <person name="Tunlid A."/>
        </authorList>
    </citation>
    <scope>NUCLEOTIDE SEQUENCE [LARGE SCALE GENOMIC DNA]</scope>
    <source>
        <strain evidence="3 4">CBS 101986</strain>
    </source>
</reference>
<name>A0A8H5BEN6_9AGAR</name>
<organism evidence="3 4">
    <name type="scientific">Psilocybe cf. subviscida</name>
    <dbReference type="NCBI Taxonomy" id="2480587"/>
    <lineage>
        <taxon>Eukaryota</taxon>
        <taxon>Fungi</taxon>
        <taxon>Dikarya</taxon>
        <taxon>Basidiomycota</taxon>
        <taxon>Agaricomycotina</taxon>
        <taxon>Agaricomycetes</taxon>
        <taxon>Agaricomycetidae</taxon>
        <taxon>Agaricales</taxon>
        <taxon>Agaricineae</taxon>
        <taxon>Strophariaceae</taxon>
        <taxon>Psilocybe</taxon>
    </lineage>
</organism>
<evidence type="ECO:0000256" key="2">
    <source>
        <dbReference type="SAM" id="Phobius"/>
    </source>
</evidence>